<evidence type="ECO:0000313" key="12">
    <source>
        <dbReference type="EMBL" id="TBW22943.1"/>
    </source>
</evidence>
<sequence length="365" mass="40201">MGKIDELRHEGVSVWLDDLSRERLNSGNLSHLIETAGVVGVTTNPAIFQAAISHGHGYGSAIEELASQGKNVEDVIFQLTTDDVRQACDVFAQIYAESGGVDGRVSIEVDPRLARKGEQTYLQAKKLWEIVDRPNLMIKIPATKEGLPAITRAISEGISVNVTLIFSEKRYREVANAYIAGLRQAHEVGLDLSKIHSVASFFISRVDSEIDAQLEAMGSPDALAMRGRAGLANARVAYGAFMEIFEESEEFSKLHELGANVQRPLWASTGVKNPNYSPTMYVDQLVSKHVVNTMPEATLHATIESANITGDTIRDSVYAGQRTIEKIIRLGVDFDKAMIKLKNDGVEKFEIAWNELIETVEKAMR</sequence>
<dbReference type="CDD" id="cd00955">
    <property type="entry name" value="Transaldolase_like"/>
    <property type="match status" value="1"/>
</dbReference>
<comment type="similarity">
    <text evidence="4 11">Belongs to the transaldolase family. Type 2 subfamily.</text>
</comment>
<feature type="active site" description="Schiff-base intermediate with substrate" evidence="11">
    <location>
        <position position="139"/>
    </location>
</feature>
<comment type="pathway">
    <text evidence="3 11">Carbohydrate degradation; pentose phosphate pathway; D-glyceraldehyde 3-phosphate and beta-D-fructose 6-phosphate from D-ribose 5-phosphate and D-xylulose 5-phosphate (non-oxidative stage): step 2/3.</text>
</comment>
<keyword evidence="7 11" id="KW-0808">Transferase</keyword>
<keyword evidence="8 11" id="KW-0570">Pentose shunt</keyword>
<organism evidence="12 13">
    <name type="scientific">Arcanobacterium bovis</name>
    <dbReference type="NCBI Taxonomy" id="2529275"/>
    <lineage>
        <taxon>Bacteria</taxon>
        <taxon>Bacillati</taxon>
        <taxon>Actinomycetota</taxon>
        <taxon>Actinomycetes</taxon>
        <taxon>Actinomycetales</taxon>
        <taxon>Actinomycetaceae</taxon>
        <taxon>Arcanobacterium</taxon>
    </lineage>
</organism>
<evidence type="ECO:0000256" key="10">
    <source>
        <dbReference type="ARBA" id="ARBA00048810"/>
    </source>
</evidence>
<comment type="catalytic activity">
    <reaction evidence="10 11">
        <text>D-sedoheptulose 7-phosphate + D-glyceraldehyde 3-phosphate = D-erythrose 4-phosphate + beta-D-fructose 6-phosphate</text>
        <dbReference type="Rhea" id="RHEA:17053"/>
        <dbReference type="ChEBI" id="CHEBI:16897"/>
        <dbReference type="ChEBI" id="CHEBI:57483"/>
        <dbReference type="ChEBI" id="CHEBI:57634"/>
        <dbReference type="ChEBI" id="CHEBI:59776"/>
        <dbReference type="EC" id="2.2.1.2"/>
    </reaction>
</comment>
<dbReference type="GO" id="GO:0005737">
    <property type="term" value="C:cytoplasm"/>
    <property type="evidence" value="ECO:0007669"/>
    <property type="project" value="UniProtKB-SubCell"/>
</dbReference>
<dbReference type="PANTHER" id="PTHR10683">
    <property type="entry name" value="TRANSALDOLASE"/>
    <property type="match status" value="1"/>
</dbReference>
<evidence type="ECO:0000256" key="11">
    <source>
        <dbReference type="HAMAP-Rule" id="MF_00493"/>
    </source>
</evidence>
<dbReference type="PANTHER" id="PTHR10683:SF31">
    <property type="entry name" value="TRANSALDOLASE"/>
    <property type="match status" value="1"/>
</dbReference>
<dbReference type="AlphaFoldDB" id="A0A4Q9V1L9"/>
<dbReference type="Gene3D" id="3.20.20.70">
    <property type="entry name" value="Aldolase class I"/>
    <property type="match status" value="1"/>
</dbReference>
<dbReference type="InterPro" id="IPR004732">
    <property type="entry name" value="Transaldolase_2"/>
</dbReference>
<evidence type="ECO:0000256" key="6">
    <source>
        <dbReference type="ARBA" id="ARBA00022490"/>
    </source>
</evidence>
<keyword evidence="9 11" id="KW-0704">Schiff base</keyword>
<comment type="subcellular location">
    <subcellularLocation>
        <location evidence="2 11">Cytoplasm</location>
    </subcellularLocation>
</comment>
<dbReference type="InterPro" id="IPR001585">
    <property type="entry name" value="TAL/FSA"/>
</dbReference>
<dbReference type="Proteomes" id="UP000293036">
    <property type="component" value="Unassembled WGS sequence"/>
</dbReference>
<dbReference type="RefSeq" id="WP_131280091.1">
    <property type="nucleotide sequence ID" value="NZ_JBHSLR010000009.1"/>
</dbReference>
<proteinExistence type="inferred from homology"/>
<name>A0A4Q9V1L9_9ACTO</name>
<dbReference type="SUPFAM" id="SSF51569">
    <property type="entry name" value="Aldolase"/>
    <property type="match status" value="1"/>
</dbReference>
<dbReference type="EMBL" id="SJDT01000002">
    <property type="protein sequence ID" value="TBW22943.1"/>
    <property type="molecule type" value="Genomic_DNA"/>
</dbReference>
<comment type="function">
    <text evidence="1 11">Transaldolase is important for the balance of metabolites in the pentose-phosphate pathway.</text>
</comment>
<evidence type="ECO:0000313" key="13">
    <source>
        <dbReference type="Proteomes" id="UP000293036"/>
    </source>
</evidence>
<evidence type="ECO:0000256" key="7">
    <source>
        <dbReference type="ARBA" id="ARBA00022679"/>
    </source>
</evidence>
<dbReference type="Pfam" id="PF00923">
    <property type="entry name" value="TAL_FSA"/>
    <property type="match status" value="1"/>
</dbReference>
<dbReference type="InterPro" id="IPR018225">
    <property type="entry name" value="Transaldolase_AS"/>
</dbReference>
<evidence type="ECO:0000256" key="8">
    <source>
        <dbReference type="ARBA" id="ARBA00023126"/>
    </source>
</evidence>
<protein>
    <recommendedName>
        <fullName evidence="5 11">Transaldolase</fullName>
        <ecNumber evidence="5 11">2.2.1.2</ecNumber>
    </recommendedName>
</protein>
<dbReference type="GO" id="GO:0006098">
    <property type="term" value="P:pentose-phosphate shunt"/>
    <property type="evidence" value="ECO:0007669"/>
    <property type="project" value="UniProtKB-UniRule"/>
</dbReference>
<evidence type="ECO:0000256" key="5">
    <source>
        <dbReference type="ARBA" id="ARBA00013151"/>
    </source>
</evidence>
<evidence type="ECO:0000256" key="1">
    <source>
        <dbReference type="ARBA" id="ARBA00003518"/>
    </source>
</evidence>
<dbReference type="GO" id="GO:0004801">
    <property type="term" value="F:transaldolase activity"/>
    <property type="evidence" value="ECO:0007669"/>
    <property type="project" value="UniProtKB-UniRule"/>
</dbReference>
<gene>
    <name evidence="11 12" type="primary">tal</name>
    <name evidence="12" type="ORF">EZJ44_03370</name>
</gene>
<dbReference type="OrthoDB" id="9809101at2"/>
<evidence type="ECO:0000256" key="3">
    <source>
        <dbReference type="ARBA" id="ARBA00004857"/>
    </source>
</evidence>
<evidence type="ECO:0000256" key="9">
    <source>
        <dbReference type="ARBA" id="ARBA00023270"/>
    </source>
</evidence>
<dbReference type="EC" id="2.2.1.2" evidence="5 11"/>
<evidence type="ECO:0000256" key="2">
    <source>
        <dbReference type="ARBA" id="ARBA00004496"/>
    </source>
</evidence>
<dbReference type="InterPro" id="IPR013785">
    <property type="entry name" value="Aldolase_TIM"/>
</dbReference>
<keyword evidence="6 11" id="KW-0963">Cytoplasm</keyword>
<dbReference type="PROSITE" id="PS01054">
    <property type="entry name" value="TRANSALDOLASE_1"/>
    <property type="match status" value="1"/>
</dbReference>
<dbReference type="PIRSF" id="PIRSF036915">
    <property type="entry name" value="Trnald_Bac_Plnt"/>
    <property type="match status" value="1"/>
</dbReference>
<dbReference type="UniPathway" id="UPA00115">
    <property type="reaction ID" value="UER00414"/>
</dbReference>
<dbReference type="GO" id="GO:0005975">
    <property type="term" value="P:carbohydrate metabolic process"/>
    <property type="evidence" value="ECO:0007669"/>
    <property type="project" value="InterPro"/>
</dbReference>
<keyword evidence="13" id="KW-1185">Reference proteome</keyword>
<dbReference type="NCBIfam" id="NF002881">
    <property type="entry name" value="PRK03343.1"/>
    <property type="match status" value="1"/>
</dbReference>
<dbReference type="NCBIfam" id="TIGR00876">
    <property type="entry name" value="tal_mycobact"/>
    <property type="match status" value="1"/>
</dbReference>
<accession>A0A4Q9V1L9</accession>
<reference evidence="12 13" key="1">
    <citation type="submission" date="2019-02" db="EMBL/GenBank/DDBJ databases">
        <title>Arcanobacterium bovis sp. nov., isolated from the milk of a cow with mastitis.</title>
        <authorList>
            <person name="Sammra O."/>
            <person name="Foster G."/>
            <person name="Hassan A."/>
            <person name="Alssahen M."/>
            <person name="Laemmler C."/>
            <person name="Borowiak M."/>
            <person name="Malorny B."/>
            <person name="Abdulmawjood A."/>
        </authorList>
    </citation>
    <scope>NUCLEOTIDE SEQUENCE [LARGE SCALE GENOMIC DNA]</scope>
    <source>
        <strain evidence="12 13">C605018/01/1</strain>
    </source>
</reference>
<dbReference type="HAMAP" id="MF_00493">
    <property type="entry name" value="Transaldolase_2"/>
    <property type="match status" value="1"/>
</dbReference>
<evidence type="ECO:0000256" key="4">
    <source>
        <dbReference type="ARBA" id="ARBA00008426"/>
    </source>
</evidence>
<comment type="caution">
    <text evidence="12">The sequence shown here is derived from an EMBL/GenBank/DDBJ whole genome shotgun (WGS) entry which is preliminary data.</text>
</comment>